<evidence type="ECO:0000256" key="1">
    <source>
        <dbReference type="SAM" id="MobiDB-lite"/>
    </source>
</evidence>
<sequence length="283" mass="31258">MARPPPNYPDSHYGRGYVPDGEDWSRDPTWQTGGSGNNGVLTYPNLFTPYPDVSPDRQRGRPTGQDYTPVGLTRISEDPVMYDEDLHSFTESDFGYQSIPQPHWKTSSEFGLIRRDVAGRDEVLQHAHFELTKLKTQFFDTAESWSGFYGSENASMFSPRSICPAIHSIYVPTCTIRFASYLSTCPLAYVLISPSQLVDPTGVAADTPHWPSPPTRILNALKAFAVTTFVTDRFHIGTVTSVTHHQFASVLLVSVTLLAPPQNVGPLALASSHPHDSSIHTPP</sequence>
<reference evidence="2 3" key="1">
    <citation type="submission" date="2014-04" db="EMBL/GenBank/DDBJ databases">
        <authorList>
            <consortium name="DOE Joint Genome Institute"/>
            <person name="Kuo A."/>
            <person name="Kohler A."/>
            <person name="Costa M.D."/>
            <person name="Nagy L.G."/>
            <person name="Floudas D."/>
            <person name="Copeland A."/>
            <person name="Barry K.W."/>
            <person name="Cichocki N."/>
            <person name="Veneault-Fourrey C."/>
            <person name="LaButti K."/>
            <person name="Lindquist E.A."/>
            <person name="Lipzen A."/>
            <person name="Lundell T."/>
            <person name="Morin E."/>
            <person name="Murat C."/>
            <person name="Sun H."/>
            <person name="Tunlid A."/>
            <person name="Henrissat B."/>
            <person name="Grigoriev I.V."/>
            <person name="Hibbett D.S."/>
            <person name="Martin F."/>
            <person name="Nordberg H.P."/>
            <person name="Cantor M.N."/>
            <person name="Hua S.X."/>
        </authorList>
    </citation>
    <scope>NUCLEOTIDE SEQUENCE [LARGE SCALE GENOMIC DNA]</scope>
    <source>
        <strain evidence="2 3">441</strain>
    </source>
</reference>
<dbReference type="AlphaFoldDB" id="A0A0C9YUQ1"/>
<keyword evidence="3" id="KW-1185">Reference proteome</keyword>
<feature type="region of interest" description="Disordered" evidence="1">
    <location>
        <begin position="1"/>
        <end position="71"/>
    </location>
</feature>
<organism evidence="2 3">
    <name type="scientific">Pisolithus microcarpus 441</name>
    <dbReference type="NCBI Taxonomy" id="765257"/>
    <lineage>
        <taxon>Eukaryota</taxon>
        <taxon>Fungi</taxon>
        <taxon>Dikarya</taxon>
        <taxon>Basidiomycota</taxon>
        <taxon>Agaricomycotina</taxon>
        <taxon>Agaricomycetes</taxon>
        <taxon>Agaricomycetidae</taxon>
        <taxon>Boletales</taxon>
        <taxon>Sclerodermatineae</taxon>
        <taxon>Pisolithaceae</taxon>
        <taxon>Pisolithus</taxon>
    </lineage>
</organism>
<accession>A0A0C9YUQ1</accession>
<dbReference type="STRING" id="765257.A0A0C9YUQ1"/>
<dbReference type="EMBL" id="KN833820">
    <property type="protein sequence ID" value="KIK17784.1"/>
    <property type="molecule type" value="Genomic_DNA"/>
</dbReference>
<evidence type="ECO:0000313" key="3">
    <source>
        <dbReference type="Proteomes" id="UP000054018"/>
    </source>
</evidence>
<proteinExistence type="predicted"/>
<dbReference type="Proteomes" id="UP000054018">
    <property type="component" value="Unassembled WGS sequence"/>
</dbReference>
<evidence type="ECO:0000313" key="2">
    <source>
        <dbReference type="EMBL" id="KIK17784.1"/>
    </source>
</evidence>
<reference evidence="3" key="2">
    <citation type="submission" date="2015-01" db="EMBL/GenBank/DDBJ databases">
        <title>Evolutionary Origins and Diversification of the Mycorrhizal Mutualists.</title>
        <authorList>
            <consortium name="DOE Joint Genome Institute"/>
            <consortium name="Mycorrhizal Genomics Consortium"/>
            <person name="Kohler A."/>
            <person name="Kuo A."/>
            <person name="Nagy L.G."/>
            <person name="Floudas D."/>
            <person name="Copeland A."/>
            <person name="Barry K.W."/>
            <person name="Cichocki N."/>
            <person name="Veneault-Fourrey C."/>
            <person name="LaButti K."/>
            <person name="Lindquist E.A."/>
            <person name="Lipzen A."/>
            <person name="Lundell T."/>
            <person name="Morin E."/>
            <person name="Murat C."/>
            <person name="Riley R."/>
            <person name="Ohm R."/>
            <person name="Sun H."/>
            <person name="Tunlid A."/>
            <person name="Henrissat B."/>
            <person name="Grigoriev I.V."/>
            <person name="Hibbett D.S."/>
            <person name="Martin F."/>
        </authorList>
    </citation>
    <scope>NUCLEOTIDE SEQUENCE [LARGE SCALE GENOMIC DNA]</scope>
    <source>
        <strain evidence="3">441</strain>
    </source>
</reference>
<dbReference type="HOGENOM" id="CLU_983913_0_0_1"/>
<gene>
    <name evidence="2" type="ORF">PISMIDRAFT_24814</name>
</gene>
<dbReference type="OrthoDB" id="9976382at2759"/>
<protein>
    <submittedName>
        <fullName evidence="2">Unplaced genomic scaffold scaffold_136, whole genome shotgun sequence</fullName>
    </submittedName>
</protein>
<name>A0A0C9YUQ1_9AGAM</name>